<evidence type="ECO:0000313" key="2">
    <source>
        <dbReference type="EMBL" id="SNT53211.1"/>
    </source>
</evidence>
<name>A0A239NEA7_9ACTN</name>
<organism evidence="2 3">
    <name type="scientific">Streptosporangium subroseum</name>
    <dbReference type="NCBI Taxonomy" id="106412"/>
    <lineage>
        <taxon>Bacteria</taxon>
        <taxon>Bacillati</taxon>
        <taxon>Actinomycetota</taxon>
        <taxon>Actinomycetes</taxon>
        <taxon>Streptosporangiales</taxon>
        <taxon>Streptosporangiaceae</taxon>
        <taxon>Streptosporangium</taxon>
    </lineage>
</organism>
<evidence type="ECO:0000313" key="3">
    <source>
        <dbReference type="Proteomes" id="UP000198282"/>
    </source>
</evidence>
<dbReference type="InterPro" id="IPR000792">
    <property type="entry name" value="Tscrpt_reg_LuxR_C"/>
</dbReference>
<dbReference type="Proteomes" id="UP000198282">
    <property type="component" value="Unassembled WGS sequence"/>
</dbReference>
<reference evidence="2 3" key="1">
    <citation type="submission" date="2017-06" db="EMBL/GenBank/DDBJ databases">
        <authorList>
            <person name="Kim H.J."/>
            <person name="Triplett B.A."/>
        </authorList>
    </citation>
    <scope>NUCLEOTIDE SEQUENCE [LARGE SCALE GENOMIC DNA]</scope>
    <source>
        <strain evidence="2 3">CGMCC 4.2132</strain>
    </source>
</reference>
<dbReference type="Gene3D" id="1.10.10.10">
    <property type="entry name" value="Winged helix-like DNA-binding domain superfamily/Winged helix DNA-binding domain"/>
    <property type="match status" value="1"/>
</dbReference>
<dbReference type="SMART" id="SM00421">
    <property type="entry name" value="HTH_LUXR"/>
    <property type="match status" value="1"/>
</dbReference>
<dbReference type="GO" id="GO:0006355">
    <property type="term" value="P:regulation of DNA-templated transcription"/>
    <property type="evidence" value="ECO:0007669"/>
    <property type="project" value="InterPro"/>
</dbReference>
<dbReference type="GO" id="GO:0003677">
    <property type="term" value="F:DNA binding"/>
    <property type="evidence" value="ECO:0007669"/>
    <property type="project" value="InterPro"/>
</dbReference>
<feature type="domain" description="HTH luxR-type" evidence="1">
    <location>
        <begin position="157"/>
        <end position="214"/>
    </location>
</feature>
<keyword evidence="3" id="KW-1185">Reference proteome</keyword>
<dbReference type="SUPFAM" id="SSF46894">
    <property type="entry name" value="C-terminal effector domain of the bipartite response regulators"/>
    <property type="match status" value="1"/>
</dbReference>
<accession>A0A239NEA7</accession>
<dbReference type="InterPro" id="IPR036388">
    <property type="entry name" value="WH-like_DNA-bd_sf"/>
</dbReference>
<sequence length="221" mass="23738">MTADQVLTVRGDAELVARAGHLFAGAQQEFVCVARDLDTWSQPAARQAISGRMRAGGEAGFAVNKLLSPAALADEATRLHLHQVMEKGARVRISSTPLPHETIIIDRRVMILAGRDAPGLREFTVTTSPTMVGGVYALFQAAWETATDLAAYLGGDVPHLDADSLTILRALGAGHTDETAARQLGLSLRTYRRRVAELMAKLEVRSRFQAGLRVGELGLNG</sequence>
<evidence type="ECO:0000259" key="1">
    <source>
        <dbReference type="SMART" id="SM00421"/>
    </source>
</evidence>
<dbReference type="RefSeq" id="WP_089211945.1">
    <property type="nucleotide sequence ID" value="NZ_FZOD01000056.1"/>
</dbReference>
<gene>
    <name evidence="2" type="ORF">SAMN05216276_105614</name>
</gene>
<dbReference type="InterPro" id="IPR016032">
    <property type="entry name" value="Sig_transdc_resp-reg_C-effctor"/>
</dbReference>
<dbReference type="PANTHER" id="PTHR34293">
    <property type="entry name" value="HTH-TYPE TRANSCRIPTIONAL REGULATOR TRMBL2"/>
    <property type="match status" value="1"/>
</dbReference>
<dbReference type="PANTHER" id="PTHR34293:SF1">
    <property type="entry name" value="HTH-TYPE TRANSCRIPTIONAL REGULATOR TRMBL2"/>
    <property type="match status" value="1"/>
</dbReference>
<dbReference type="OrthoDB" id="4266042at2"/>
<protein>
    <submittedName>
        <fullName evidence="2">Regulatory protein, luxR family</fullName>
    </submittedName>
</protein>
<dbReference type="EMBL" id="FZOD01000056">
    <property type="protein sequence ID" value="SNT53211.1"/>
    <property type="molecule type" value="Genomic_DNA"/>
</dbReference>
<dbReference type="InterPro" id="IPR051797">
    <property type="entry name" value="TrmB-like"/>
</dbReference>
<dbReference type="AlphaFoldDB" id="A0A239NEA7"/>
<proteinExistence type="predicted"/>